<evidence type="ECO:0000313" key="11">
    <source>
        <dbReference type="EMBL" id="MBN7825902.1"/>
    </source>
</evidence>
<evidence type="ECO:0000256" key="6">
    <source>
        <dbReference type="ARBA" id="ARBA00022741"/>
    </source>
</evidence>
<dbReference type="Gene3D" id="3.90.870.10">
    <property type="entry name" value="DHBP synthase"/>
    <property type="match status" value="1"/>
</dbReference>
<dbReference type="GO" id="GO:0005524">
    <property type="term" value="F:ATP binding"/>
    <property type="evidence" value="ECO:0007669"/>
    <property type="project" value="UniProtKB-UniRule"/>
</dbReference>
<evidence type="ECO:0000256" key="2">
    <source>
        <dbReference type="ARBA" id="ARBA00022490"/>
    </source>
</evidence>
<keyword evidence="12" id="KW-1185">Reference proteome</keyword>
<keyword evidence="3 9" id="KW-0808">Transferase</keyword>
<dbReference type="PROSITE" id="PS51163">
    <property type="entry name" value="YRDC"/>
    <property type="match status" value="1"/>
</dbReference>
<dbReference type="PANTHER" id="PTHR17490:SF18">
    <property type="entry name" value="THREONYLCARBAMOYL-AMP SYNTHASE"/>
    <property type="match status" value="1"/>
</dbReference>
<dbReference type="SUPFAM" id="SSF55821">
    <property type="entry name" value="YrdC/RibB"/>
    <property type="match status" value="1"/>
</dbReference>
<keyword evidence="7 9" id="KW-0067">ATP-binding</keyword>
<evidence type="ECO:0000313" key="12">
    <source>
        <dbReference type="Proteomes" id="UP000664654"/>
    </source>
</evidence>
<dbReference type="InterPro" id="IPR050156">
    <property type="entry name" value="TC-AMP_synthase_SUA5"/>
</dbReference>
<dbReference type="GO" id="GO:0000049">
    <property type="term" value="F:tRNA binding"/>
    <property type="evidence" value="ECO:0007669"/>
    <property type="project" value="TreeGrafter"/>
</dbReference>
<dbReference type="Proteomes" id="UP000664654">
    <property type="component" value="Unassembled WGS sequence"/>
</dbReference>
<dbReference type="GO" id="GO:0061710">
    <property type="term" value="F:L-threonylcarbamoyladenylate synthase"/>
    <property type="evidence" value="ECO:0007669"/>
    <property type="project" value="UniProtKB-EC"/>
</dbReference>
<protein>
    <recommendedName>
        <fullName evidence="9">Threonylcarbamoyl-AMP synthase</fullName>
        <shortName evidence="9">TC-AMP synthase</shortName>
        <ecNumber evidence="9">2.7.7.87</ecNumber>
    </recommendedName>
    <alternativeName>
        <fullName evidence="9">L-threonylcarbamoyladenylate synthase</fullName>
    </alternativeName>
    <alternativeName>
        <fullName evidence="9">t(6)A37 threonylcarbamoyladenosine biosynthesis protein TsaC</fullName>
    </alternativeName>
    <alternativeName>
        <fullName evidence="9">tRNA threonylcarbamoyladenosine biosynthesis protein TsaC</fullName>
    </alternativeName>
</protein>
<dbReference type="EC" id="2.7.7.87" evidence="9"/>
<gene>
    <name evidence="9" type="primary">tsaC</name>
    <name evidence="11" type="ORF">J0A66_11755</name>
</gene>
<dbReference type="HAMAP" id="MF_01852">
    <property type="entry name" value="TsaC"/>
    <property type="match status" value="1"/>
</dbReference>
<keyword evidence="4 9" id="KW-0819">tRNA processing</keyword>
<proteinExistence type="inferred from homology"/>
<reference evidence="11" key="1">
    <citation type="submission" date="2021-03" db="EMBL/GenBank/DDBJ databases">
        <title>novel species isolated from a fishpond in China.</title>
        <authorList>
            <person name="Lu H."/>
            <person name="Cai Z."/>
        </authorList>
    </citation>
    <scope>NUCLEOTIDE SEQUENCE</scope>
    <source>
        <strain evidence="11">JCM 30855</strain>
    </source>
</reference>
<organism evidence="11 12">
    <name type="scientific">Bowmanella dokdonensis</name>
    <dbReference type="NCBI Taxonomy" id="751969"/>
    <lineage>
        <taxon>Bacteria</taxon>
        <taxon>Pseudomonadati</taxon>
        <taxon>Pseudomonadota</taxon>
        <taxon>Gammaproteobacteria</taxon>
        <taxon>Alteromonadales</taxon>
        <taxon>Alteromonadaceae</taxon>
        <taxon>Bowmanella</taxon>
    </lineage>
</organism>
<dbReference type="GO" id="GO:0003725">
    <property type="term" value="F:double-stranded RNA binding"/>
    <property type="evidence" value="ECO:0007669"/>
    <property type="project" value="InterPro"/>
</dbReference>
<evidence type="ECO:0000256" key="7">
    <source>
        <dbReference type="ARBA" id="ARBA00022840"/>
    </source>
</evidence>
<sequence length="185" mass="20067">MSFNWQPALKEAFQQGAVLAYPTEAVYGLGCDPDNEEAVMQLLALKNRPVEKGLILIASNYSQLLPYVKDSAIPMDRRTEIVSSWPGPFTWLLPKSLAAPDWITGGSDLVAVRVSAHPLVRDLCDFFGKALVSTSANLAGEEPARTAQQVEEAFRDQVLIVDGAVGAHAQPSQIRHGLTGQLIRA</sequence>
<dbReference type="GO" id="GO:0002949">
    <property type="term" value="P:tRNA threonylcarbamoyladenosine modification"/>
    <property type="evidence" value="ECO:0007669"/>
    <property type="project" value="UniProtKB-UniRule"/>
</dbReference>
<comment type="similarity">
    <text evidence="9">Belongs to the SUA5 family. TsaC subfamily.</text>
</comment>
<evidence type="ECO:0000256" key="1">
    <source>
        <dbReference type="ARBA" id="ARBA00004496"/>
    </source>
</evidence>
<dbReference type="Pfam" id="PF01300">
    <property type="entry name" value="Sua5_yciO_yrdC"/>
    <property type="match status" value="1"/>
</dbReference>
<comment type="subcellular location">
    <subcellularLocation>
        <location evidence="1 9">Cytoplasm</location>
    </subcellularLocation>
</comment>
<keyword evidence="2 9" id="KW-0963">Cytoplasm</keyword>
<feature type="domain" description="YrdC-like" evidence="10">
    <location>
        <begin position="3"/>
        <end position="185"/>
    </location>
</feature>
<dbReference type="GO" id="GO:0005737">
    <property type="term" value="C:cytoplasm"/>
    <property type="evidence" value="ECO:0007669"/>
    <property type="project" value="UniProtKB-SubCell"/>
</dbReference>
<keyword evidence="6 9" id="KW-0547">Nucleotide-binding</keyword>
<dbReference type="EMBL" id="JAFKCV010000005">
    <property type="protein sequence ID" value="MBN7825902.1"/>
    <property type="molecule type" value="Genomic_DNA"/>
</dbReference>
<accession>A0A939IRQ6</accession>
<evidence type="ECO:0000256" key="8">
    <source>
        <dbReference type="ARBA" id="ARBA00048366"/>
    </source>
</evidence>
<evidence type="ECO:0000256" key="3">
    <source>
        <dbReference type="ARBA" id="ARBA00022679"/>
    </source>
</evidence>
<evidence type="ECO:0000259" key="10">
    <source>
        <dbReference type="PROSITE" id="PS51163"/>
    </source>
</evidence>
<dbReference type="InterPro" id="IPR017945">
    <property type="entry name" value="DHBP_synth_RibB-like_a/b_dom"/>
</dbReference>
<comment type="catalytic activity">
    <reaction evidence="8 9">
        <text>L-threonine + hydrogencarbonate + ATP = L-threonylcarbamoyladenylate + diphosphate + H2O</text>
        <dbReference type="Rhea" id="RHEA:36407"/>
        <dbReference type="ChEBI" id="CHEBI:15377"/>
        <dbReference type="ChEBI" id="CHEBI:17544"/>
        <dbReference type="ChEBI" id="CHEBI:30616"/>
        <dbReference type="ChEBI" id="CHEBI:33019"/>
        <dbReference type="ChEBI" id="CHEBI:57926"/>
        <dbReference type="ChEBI" id="CHEBI:73682"/>
        <dbReference type="EC" id="2.7.7.87"/>
    </reaction>
</comment>
<dbReference type="RefSeq" id="WP_206574005.1">
    <property type="nucleotide sequence ID" value="NZ_JAFKCV010000005.1"/>
</dbReference>
<dbReference type="GO" id="GO:0006450">
    <property type="term" value="P:regulation of translational fidelity"/>
    <property type="evidence" value="ECO:0007669"/>
    <property type="project" value="TreeGrafter"/>
</dbReference>
<evidence type="ECO:0000256" key="4">
    <source>
        <dbReference type="ARBA" id="ARBA00022694"/>
    </source>
</evidence>
<dbReference type="FunFam" id="3.90.870.10:FF:000004">
    <property type="entry name" value="Threonylcarbamoyl-AMP synthase"/>
    <property type="match status" value="1"/>
</dbReference>
<dbReference type="AlphaFoldDB" id="A0A939IRQ6"/>
<evidence type="ECO:0000256" key="9">
    <source>
        <dbReference type="HAMAP-Rule" id="MF_01852"/>
    </source>
</evidence>
<name>A0A939IRQ6_9ALTE</name>
<dbReference type="InterPro" id="IPR006070">
    <property type="entry name" value="Sua5-like_dom"/>
</dbReference>
<keyword evidence="5 9" id="KW-0548">Nucleotidyltransferase</keyword>
<evidence type="ECO:0000256" key="5">
    <source>
        <dbReference type="ARBA" id="ARBA00022695"/>
    </source>
</evidence>
<dbReference type="PANTHER" id="PTHR17490">
    <property type="entry name" value="SUA5"/>
    <property type="match status" value="1"/>
</dbReference>
<comment type="function">
    <text evidence="9">Required for the formation of a threonylcarbamoyl group on adenosine at position 37 (t(6)A37) in tRNAs that read codons beginning with adenine. Catalyzes the conversion of L-threonine, HCO(3)(-)/CO(2) and ATP to give threonylcarbamoyl-AMP (TC-AMP) as the acyladenylate intermediate, with the release of diphosphate.</text>
</comment>
<dbReference type="InterPro" id="IPR023535">
    <property type="entry name" value="TC-AMP_synthase"/>
</dbReference>
<comment type="caution">
    <text evidence="11">The sequence shown here is derived from an EMBL/GenBank/DDBJ whole genome shotgun (WGS) entry which is preliminary data.</text>
</comment>